<feature type="region of interest" description="Disordered" evidence="1">
    <location>
        <begin position="1"/>
        <end position="39"/>
    </location>
</feature>
<name>A0A2D3UP60_9PEZI</name>
<keyword evidence="3" id="KW-0378">Hydrolase</keyword>
<dbReference type="PANTHER" id="PTHR43433">
    <property type="entry name" value="HYDROLASE, ALPHA/BETA FOLD FAMILY PROTEIN"/>
    <property type="match status" value="1"/>
</dbReference>
<proteinExistence type="predicted"/>
<dbReference type="PANTHER" id="PTHR43433:SF5">
    <property type="entry name" value="AB HYDROLASE-1 DOMAIN-CONTAINING PROTEIN"/>
    <property type="match status" value="1"/>
</dbReference>
<dbReference type="Proteomes" id="UP000225277">
    <property type="component" value="Unassembled WGS sequence"/>
</dbReference>
<dbReference type="GO" id="GO:0016787">
    <property type="term" value="F:hydrolase activity"/>
    <property type="evidence" value="ECO:0007669"/>
    <property type="project" value="UniProtKB-KW"/>
</dbReference>
<dbReference type="GeneID" id="35598054"/>
<dbReference type="InterPro" id="IPR050471">
    <property type="entry name" value="AB_hydrolase"/>
</dbReference>
<dbReference type="AlphaFoldDB" id="A0A2D3UP60"/>
<feature type="domain" description="AB hydrolase-1" evidence="2">
    <location>
        <begin position="96"/>
        <end position="319"/>
    </location>
</feature>
<reference evidence="3 4" key="1">
    <citation type="submission" date="2016-03" db="EMBL/GenBank/DDBJ databases">
        <authorList>
            <person name="Ploux O."/>
        </authorList>
    </citation>
    <scope>NUCLEOTIDE SEQUENCE [LARGE SCALE GENOMIC DNA]</scope>
    <source>
        <strain evidence="3 4">URUG2</strain>
    </source>
</reference>
<dbReference type="OrthoDB" id="19657at2759"/>
<accession>A0A2D3UP60</accession>
<gene>
    <name evidence="3" type="ORF">RCC_02843</name>
</gene>
<feature type="compositionally biased region" description="Basic and acidic residues" evidence="1">
    <location>
        <begin position="9"/>
        <end position="32"/>
    </location>
</feature>
<evidence type="ECO:0000313" key="4">
    <source>
        <dbReference type="Proteomes" id="UP000225277"/>
    </source>
</evidence>
<protein>
    <submittedName>
        <fullName evidence="3">Related to alpha/beta hydrolase</fullName>
    </submittedName>
</protein>
<dbReference type="SUPFAM" id="SSF53474">
    <property type="entry name" value="alpha/beta-Hydrolases"/>
    <property type="match status" value="1"/>
</dbReference>
<dbReference type="EMBL" id="FJUY01000003">
    <property type="protein sequence ID" value="CZT17011.1"/>
    <property type="molecule type" value="Genomic_DNA"/>
</dbReference>
<dbReference type="InterPro" id="IPR000073">
    <property type="entry name" value="AB_hydrolase_1"/>
</dbReference>
<keyword evidence="4" id="KW-1185">Reference proteome</keyword>
<dbReference type="STRING" id="112498.A0A2D3UP60"/>
<dbReference type="RefSeq" id="XP_023623904.1">
    <property type="nucleotide sequence ID" value="XM_023768136.1"/>
</dbReference>
<evidence type="ECO:0000313" key="3">
    <source>
        <dbReference type="EMBL" id="CZT17011.1"/>
    </source>
</evidence>
<dbReference type="Pfam" id="PF00561">
    <property type="entry name" value="Abhydrolase_1"/>
    <property type="match status" value="1"/>
</dbReference>
<sequence length="374" mass="42053">MTSTTKPPGRTDELRETIETSLPKDRQEDPRSPHIKAQGGQPLTVEEVIAHPEYPHVVWNLPANKEGKLDVAAGRGGPLKFAYEVHGHGPSKILWIMGLGGYSRTWQRQIKDFGHVEADKYTCLFCDNRGMGQSDKPLLRYTTSEMAKDIIELLDHLDWKEKRDLHIVGISMGGMIAQELALLIPERICSLNLISTAPRIVRTLPFFENLKNRAQLLMPKTPDNQIAKVKADCYSAEWLAQPDEVEYVVEPFPTNGDRFAAQELRKRTTPGLFTTTGFICQLYAAGFHHKSAKQLKQIGDKVGRNRILVFHGTGDNMVNFVHGKMLLEELGGEESGVTKSFHEGLGHIGPMEMRKQFHDIIAERIEKTEALGRI</sequence>
<dbReference type="Gene3D" id="3.40.50.1820">
    <property type="entry name" value="alpha/beta hydrolase"/>
    <property type="match status" value="1"/>
</dbReference>
<organism evidence="3 4">
    <name type="scientific">Ramularia collo-cygni</name>
    <dbReference type="NCBI Taxonomy" id="112498"/>
    <lineage>
        <taxon>Eukaryota</taxon>
        <taxon>Fungi</taxon>
        <taxon>Dikarya</taxon>
        <taxon>Ascomycota</taxon>
        <taxon>Pezizomycotina</taxon>
        <taxon>Dothideomycetes</taxon>
        <taxon>Dothideomycetidae</taxon>
        <taxon>Mycosphaerellales</taxon>
        <taxon>Mycosphaerellaceae</taxon>
        <taxon>Ramularia</taxon>
    </lineage>
</organism>
<evidence type="ECO:0000256" key="1">
    <source>
        <dbReference type="SAM" id="MobiDB-lite"/>
    </source>
</evidence>
<dbReference type="InterPro" id="IPR029058">
    <property type="entry name" value="AB_hydrolase_fold"/>
</dbReference>
<evidence type="ECO:0000259" key="2">
    <source>
        <dbReference type="Pfam" id="PF00561"/>
    </source>
</evidence>